<proteinExistence type="predicted"/>
<dbReference type="InterPro" id="IPR000601">
    <property type="entry name" value="PKD_dom"/>
</dbReference>
<reference evidence="2 3" key="1">
    <citation type="journal article" date="2019" name="Nat. Microbiol.">
        <title>Mediterranean grassland soil C-N compound turnover is dependent on rainfall and depth, and is mediated by genomically divergent microorganisms.</title>
        <authorList>
            <person name="Diamond S."/>
            <person name="Andeer P.F."/>
            <person name="Li Z."/>
            <person name="Crits-Christoph A."/>
            <person name="Burstein D."/>
            <person name="Anantharaman K."/>
            <person name="Lane K.R."/>
            <person name="Thomas B.C."/>
            <person name="Pan C."/>
            <person name="Northen T.R."/>
            <person name="Banfield J.F."/>
        </authorList>
    </citation>
    <scope>NUCLEOTIDE SEQUENCE [LARGE SCALE GENOMIC DNA]</scope>
    <source>
        <strain evidence="2">WS_5</strain>
    </source>
</reference>
<dbReference type="PANTHER" id="PTHR11532">
    <property type="entry name" value="PROTEASE M14 CARBOXYPEPTIDASE"/>
    <property type="match status" value="1"/>
</dbReference>
<dbReference type="Pfam" id="PF18911">
    <property type="entry name" value="PKD_4"/>
    <property type="match status" value="2"/>
</dbReference>
<dbReference type="FunFam" id="2.60.40.10:FF:000270">
    <property type="entry name" value="Cell surface protein"/>
    <property type="match status" value="1"/>
</dbReference>
<dbReference type="PANTHER" id="PTHR11532:SF57">
    <property type="entry name" value="CARBOXYPEPTIDASE D, B"/>
    <property type="match status" value="1"/>
</dbReference>
<dbReference type="Proteomes" id="UP000320913">
    <property type="component" value="Unassembled WGS sequence"/>
</dbReference>
<dbReference type="InterPro" id="IPR050753">
    <property type="entry name" value="Peptidase_M14_domain"/>
</dbReference>
<comment type="caution">
    <text evidence="2">The sequence shown here is derived from an EMBL/GenBank/DDBJ whole genome shotgun (WGS) entry which is preliminary data.</text>
</comment>
<accession>A0A538SW42</accession>
<dbReference type="GO" id="GO:0016485">
    <property type="term" value="P:protein processing"/>
    <property type="evidence" value="ECO:0007669"/>
    <property type="project" value="TreeGrafter"/>
</dbReference>
<organism evidence="2 3">
    <name type="scientific">Eiseniibacteriota bacterium</name>
    <dbReference type="NCBI Taxonomy" id="2212470"/>
    <lineage>
        <taxon>Bacteria</taxon>
        <taxon>Candidatus Eiseniibacteriota</taxon>
    </lineage>
</organism>
<dbReference type="InterPro" id="IPR013783">
    <property type="entry name" value="Ig-like_fold"/>
</dbReference>
<feature type="non-terminal residue" evidence="2">
    <location>
        <position position="1"/>
    </location>
</feature>
<evidence type="ECO:0000313" key="3">
    <source>
        <dbReference type="Proteomes" id="UP000320913"/>
    </source>
</evidence>
<name>A0A538SW42_UNCEI</name>
<dbReference type="PROSITE" id="PS50093">
    <property type="entry name" value="PKD"/>
    <property type="match status" value="2"/>
</dbReference>
<dbReference type="SMART" id="SM00089">
    <property type="entry name" value="PKD"/>
    <property type="match status" value="1"/>
</dbReference>
<dbReference type="InterPro" id="IPR022409">
    <property type="entry name" value="PKD/Chitinase_dom"/>
</dbReference>
<sequence length="186" mass="19228">WVFGDGGTSTATNPTHIYTDPGLYTVSLTVGTAVGDGREEKADYIQATAPPAAPTADFSGSPTSGMIPLTVQFTDLSLDGGAPINSWSWDFGDGGTSSTQNPSHIYLLPGNYTVSLTATNSVGPGSTTKTDYITASIVPVLPAAQLTGTPQSGKVPAYFWDFGDGFTYNTADKISYIQTSAATIAP</sequence>
<dbReference type="GO" id="GO:0005615">
    <property type="term" value="C:extracellular space"/>
    <property type="evidence" value="ECO:0007669"/>
    <property type="project" value="TreeGrafter"/>
</dbReference>
<protein>
    <submittedName>
        <fullName evidence="2">PKD domain-containing protein</fullName>
    </submittedName>
</protein>
<dbReference type="Gene3D" id="2.60.40.10">
    <property type="entry name" value="Immunoglobulins"/>
    <property type="match status" value="2"/>
</dbReference>
<dbReference type="EMBL" id="VBOV01000250">
    <property type="protein sequence ID" value="TMQ55582.1"/>
    <property type="molecule type" value="Genomic_DNA"/>
</dbReference>
<evidence type="ECO:0000313" key="2">
    <source>
        <dbReference type="EMBL" id="TMQ55582.1"/>
    </source>
</evidence>
<feature type="domain" description="PKD" evidence="1">
    <location>
        <begin position="1"/>
        <end position="35"/>
    </location>
</feature>
<evidence type="ECO:0000259" key="1">
    <source>
        <dbReference type="PROSITE" id="PS50093"/>
    </source>
</evidence>
<dbReference type="AlphaFoldDB" id="A0A538SW42"/>
<gene>
    <name evidence="2" type="ORF">E6K75_09275</name>
</gene>
<dbReference type="CDD" id="cd00146">
    <property type="entry name" value="PKD"/>
    <property type="match status" value="2"/>
</dbReference>
<dbReference type="GO" id="GO:0006518">
    <property type="term" value="P:peptide metabolic process"/>
    <property type="evidence" value="ECO:0007669"/>
    <property type="project" value="TreeGrafter"/>
</dbReference>
<dbReference type="InterPro" id="IPR035986">
    <property type="entry name" value="PKD_dom_sf"/>
</dbReference>
<dbReference type="SUPFAM" id="SSF49299">
    <property type="entry name" value="PKD domain"/>
    <property type="match status" value="2"/>
</dbReference>
<feature type="domain" description="PKD" evidence="1">
    <location>
        <begin position="54"/>
        <end position="140"/>
    </location>
</feature>
<dbReference type="GO" id="GO:0004181">
    <property type="term" value="F:metallocarboxypeptidase activity"/>
    <property type="evidence" value="ECO:0007669"/>
    <property type="project" value="TreeGrafter"/>
</dbReference>